<accession>A0A834YT56</accession>
<dbReference type="Pfam" id="PF24626">
    <property type="entry name" value="SH3_Tf2-1"/>
    <property type="match status" value="1"/>
</dbReference>
<dbReference type="GO" id="GO:0005886">
    <property type="term" value="C:plasma membrane"/>
    <property type="evidence" value="ECO:0007669"/>
    <property type="project" value="TreeGrafter"/>
</dbReference>
<reference evidence="5 6" key="1">
    <citation type="submission" date="2020-04" db="EMBL/GenBank/DDBJ databases">
        <title>Plant Genome Project.</title>
        <authorList>
            <person name="Zhang R.-G."/>
        </authorList>
    </citation>
    <scope>NUCLEOTIDE SEQUENCE [LARGE SCALE GENOMIC DNA]</scope>
    <source>
        <strain evidence="5">YNK0</strain>
        <tissue evidence="5">Leaf</tissue>
    </source>
</reference>
<dbReference type="Proteomes" id="UP000655225">
    <property type="component" value="Unassembled WGS sequence"/>
</dbReference>
<evidence type="ECO:0000313" key="5">
    <source>
        <dbReference type="EMBL" id="KAF8392760.1"/>
    </source>
</evidence>
<dbReference type="InterPro" id="IPR044839">
    <property type="entry name" value="NDR1-like"/>
</dbReference>
<dbReference type="PANTHER" id="PTHR31234:SF66">
    <property type="entry name" value="LATE EMBRYOGENESIS ABUNDANT PROTEIN"/>
    <property type="match status" value="1"/>
</dbReference>
<dbReference type="PANTHER" id="PTHR31234">
    <property type="entry name" value="LATE EMBRYOGENESIS ABUNDANT (LEA) HYDROXYPROLINE-RICH GLYCOPROTEIN FAMILY"/>
    <property type="match status" value="1"/>
</dbReference>
<proteinExistence type="predicted"/>
<evidence type="ECO:0000313" key="6">
    <source>
        <dbReference type="Proteomes" id="UP000655225"/>
    </source>
</evidence>
<dbReference type="OrthoDB" id="1875580at2759"/>
<comment type="subcellular location">
    <subcellularLocation>
        <location evidence="1">Membrane</location>
    </subcellularLocation>
</comment>
<protein>
    <recommendedName>
        <fullName evidence="4">Tf2-1-like SH3-like domain-containing protein</fullName>
    </recommendedName>
</protein>
<sequence length="348" mass="38413">MEGSRVVYALIGKADDIGEDVPDSVKDLIEEYPAGEYNKFGARKIGPLEVLAKINSNAYRLKLPSNIRTSDVFNVKHLIPYHGDNFDEDAVNLRSNYFRLGENDADSSQMEIVGKEKTTILGKDKATILGKDKTTSILVWGGAMICTIIAIAVIITGLVVFVGYIIIRPRVPFMRVTYAHLDNLHFDQTGLLDTQIALIIKAENDNARAHASFSDISFLLIFHGLRIAQLRADPFDVPKNNSFDLSYVIPSLSIPLEPYAMEEVDASLKQNKISFELKGNARTRWKVGVIGSIKNSSVGKNQNLPSAAIALELENPSKNSTNLAINPPICIRIGKKKNKSKSNITDEL</sequence>
<dbReference type="GO" id="GO:0098542">
    <property type="term" value="P:defense response to other organism"/>
    <property type="evidence" value="ECO:0007669"/>
    <property type="project" value="InterPro"/>
</dbReference>
<evidence type="ECO:0000259" key="4">
    <source>
        <dbReference type="Pfam" id="PF24626"/>
    </source>
</evidence>
<feature type="transmembrane region" description="Helical" evidence="3">
    <location>
        <begin position="137"/>
        <end position="167"/>
    </location>
</feature>
<evidence type="ECO:0000256" key="3">
    <source>
        <dbReference type="SAM" id="Phobius"/>
    </source>
</evidence>
<gene>
    <name evidence="5" type="ORF">HHK36_020997</name>
</gene>
<comment type="caution">
    <text evidence="5">The sequence shown here is derived from an EMBL/GenBank/DDBJ whole genome shotgun (WGS) entry which is preliminary data.</text>
</comment>
<dbReference type="EMBL" id="JABCRI010000015">
    <property type="protein sequence ID" value="KAF8392760.1"/>
    <property type="molecule type" value="Genomic_DNA"/>
</dbReference>
<dbReference type="AlphaFoldDB" id="A0A834YT56"/>
<name>A0A834YT56_TETSI</name>
<dbReference type="InterPro" id="IPR056924">
    <property type="entry name" value="SH3_Tf2-1"/>
</dbReference>
<evidence type="ECO:0000256" key="1">
    <source>
        <dbReference type="ARBA" id="ARBA00004370"/>
    </source>
</evidence>
<keyword evidence="2 3" id="KW-0472">Membrane</keyword>
<organism evidence="5 6">
    <name type="scientific">Tetracentron sinense</name>
    <name type="common">Spur-leaf</name>
    <dbReference type="NCBI Taxonomy" id="13715"/>
    <lineage>
        <taxon>Eukaryota</taxon>
        <taxon>Viridiplantae</taxon>
        <taxon>Streptophyta</taxon>
        <taxon>Embryophyta</taxon>
        <taxon>Tracheophyta</taxon>
        <taxon>Spermatophyta</taxon>
        <taxon>Magnoliopsida</taxon>
        <taxon>Trochodendrales</taxon>
        <taxon>Trochodendraceae</taxon>
        <taxon>Tetracentron</taxon>
    </lineage>
</organism>
<keyword evidence="3" id="KW-1133">Transmembrane helix</keyword>
<keyword evidence="6" id="KW-1185">Reference proteome</keyword>
<evidence type="ECO:0000256" key="2">
    <source>
        <dbReference type="ARBA" id="ARBA00023136"/>
    </source>
</evidence>
<feature type="domain" description="Tf2-1-like SH3-like" evidence="4">
    <location>
        <begin position="35"/>
        <end position="82"/>
    </location>
</feature>
<keyword evidence="3" id="KW-0812">Transmembrane</keyword>